<dbReference type="Proteomes" id="UP000694402">
    <property type="component" value="Unassembled WGS sequence"/>
</dbReference>
<sequence>MALETSDGLIDSVPVDVFQGLPSNSVPLCLTSKEISQDFRKKTVDLSLVHTWEQFPNALRYHVHLYKQTIVCKYKHHETTQPSYRLLEMNVLWRKVQINPRTAAKDLMKMLEETGTKASTVKRVLYKERKKPLLQNHPKKNSDYGLQLHIGNKHRTFWRNVLWSDETKIELFGQNDHRYVEEKEACKPKNTFPTVKHGGVSIML</sequence>
<evidence type="ECO:0008006" key="3">
    <source>
        <dbReference type="Google" id="ProtNLM"/>
    </source>
</evidence>
<proteinExistence type="predicted"/>
<dbReference type="AlphaFoldDB" id="A0AAZ3Q845"/>
<dbReference type="Ensembl" id="ENSOTST00005181594.1">
    <property type="protein sequence ID" value="ENSOTSP00005125437.1"/>
    <property type="gene ID" value="ENSOTSG00005051322.1"/>
</dbReference>
<dbReference type="InterPro" id="IPR036397">
    <property type="entry name" value="RNaseH_sf"/>
</dbReference>
<dbReference type="GO" id="GO:0003676">
    <property type="term" value="F:nucleic acid binding"/>
    <property type="evidence" value="ECO:0007669"/>
    <property type="project" value="InterPro"/>
</dbReference>
<dbReference type="GeneTree" id="ENSGT01150000288442"/>
<dbReference type="Gene3D" id="3.30.420.10">
    <property type="entry name" value="Ribonuclease H-like superfamily/Ribonuclease H"/>
    <property type="match status" value="1"/>
</dbReference>
<protein>
    <recommendedName>
        <fullName evidence="3">Transposase</fullName>
    </recommendedName>
</protein>
<reference evidence="2" key="1">
    <citation type="journal article" date="2018" name="PLoS ONE">
        <title>Chinook salmon (Oncorhynchus tshawytscha) genome and transcriptome.</title>
        <authorList>
            <person name="Christensen K.A."/>
            <person name="Leong J.S."/>
            <person name="Sakhrani D."/>
            <person name="Biagi C.A."/>
            <person name="Minkley D.R."/>
            <person name="Withler R.E."/>
            <person name="Rondeau E.B."/>
            <person name="Koop B.F."/>
            <person name="Devlin R.H."/>
        </authorList>
    </citation>
    <scope>NUCLEOTIDE SEQUENCE [LARGE SCALE GENOMIC DNA]</scope>
</reference>
<keyword evidence="2" id="KW-1185">Reference proteome</keyword>
<reference evidence="1" key="3">
    <citation type="submission" date="2025-09" db="UniProtKB">
        <authorList>
            <consortium name="Ensembl"/>
        </authorList>
    </citation>
    <scope>IDENTIFICATION</scope>
</reference>
<name>A0AAZ3Q845_ONCTS</name>
<reference evidence="1" key="2">
    <citation type="submission" date="2025-08" db="UniProtKB">
        <authorList>
            <consortium name="Ensembl"/>
        </authorList>
    </citation>
    <scope>IDENTIFICATION</scope>
</reference>
<accession>A0AAZ3Q845</accession>
<organism evidence="1 2">
    <name type="scientific">Oncorhynchus tshawytscha</name>
    <name type="common">Chinook salmon</name>
    <name type="synonym">Salmo tshawytscha</name>
    <dbReference type="NCBI Taxonomy" id="74940"/>
    <lineage>
        <taxon>Eukaryota</taxon>
        <taxon>Metazoa</taxon>
        <taxon>Chordata</taxon>
        <taxon>Craniata</taxon>
        <taxon>Vertebrata</taxon>
        <taxon>Euteleostomi</taxon>
        <taxon>Actinopterygii</taxon>
        <taxon>Neopterygii</taxon>
        <taxon>Teleostei</taxon>
        <taxon>Protacanthopterygii</taxon>
        <taxon>Salmoniformes</taxon>
        <taxon>Salmonidae</taxon>
        <taxon>Salmoninae</taxon>
        <taxon>Oncorhynchus</taxon>
    </lineage>
</organism>
<evidence type="ECO:0000313" key="1">
    <source>
        <dbReference type="Ensembl" id="ENSOTSP00005125437.1"/>
    </source>
</evidence>
<evidence type="ECO:0000313" key="2">
    <source>
        <dbReference type="Proteomes" id="UP000694402"/>
    </source>
</evidence>